<evidence type="ECO:0000313" key="2">
    <source>
        <dbReference type="EMBL" id="SDZ99162.1"/>
    </source>
</evidence>
<organism evidence="2 3">
    <name type="scientific">Microbulbifer marinus</name>
    <dbReference type="NCBI Taxonomy" id="658218"/>
    <lineage>
        <taxon>Bacteria</taxon>
        <taxon>Pseudomonadati</taxon>
        <taxon>Pseudomonadota</taxon>
        <taxon>Gammaproteobacteria</taxon>
        <taxon>Cellvibrionales</taxon>
        <taxon>Microbulbiferaceae</taxon>
        <taxon>Microbulbifer</taxon>
    </lineage>
</organism>
<evidence type="ECO:0000313" key="3">
    <source>
        <dbReference type="Proteomes" id="UP000198658"/>
    </source>
</evidence>
<name>A0A1H3XKM0_9GAMM</name>
<feature type="domain" description="Dienelactone hydrolase" evidence="1">
    <location>
        <begin position="15"/>
        <end position="238"/>
    </location>
</feature>
<gene>
    <name evidence="2" type="ORF">SAMN05216562_1571</name>
</gene>
<dbReference type="GO" id="GO:0016787">
    <property type="term" value="F:hydrolase activity"/>
    <property type="evidence" value="ECO:0007669"/>
    <property type="project" value="UniProtKB-KW"/>
</dbReference>
<dbReference type="STRING" id="658218.SAMN05216562_1571"/>
<dbReference type="PANTHER" id="PTHR22946:SF0">
    <property type="entry name" value="DIENELACTONE HYDROLASE DOMAIN-CONTAINING PROTEIN"/>
    <property type="match status" value="1"/>
</dbReference>
<evidence type="ECO:0000259" key="1">
    <source>
        <dbReference type="Pfam" id="PF01738"/>
    </source>
</evidence>
<dbReference type="Pfam" id="PF01738">
    <property type="entry name" value="DLH"/>
    <property type="match status" value="1"/>
</dbReference>
<dbReference type="RefSeq" id="WP_091386722.1">
    <property type="nucleotide sequence ID" value="NZ_FNQO01000001.1"/>
</dbReference>
<reference evidence="3" key="1">
    <citation type="submission" date="2016-10" db="EMBL/GenBank/DDBJ databases">
        <authorList>
            <person name="Varghese N."/>
            <person name="Submissions S."/>
        </authorList>
    </citation>
    <scope>NUCLEOTIDE SEQUENCE [LARGE SCALE GENOMIC DNA]</scope>
    <source>
        <strain evidence="3">CGMCC 1.10657</strain>
    </source>
</reference>
<accession>A0A1H3XKM0</accession>
<dbReference type="OrthoDB" id="9787933at2"/>
<dbReference type="SUPFAM" id="SSF53474">
    <property type="entry name" value="alpha/beta-Hydrolases"/>
    <property type="match status" value="1"/>
</dbReference>
<keyword evidence="2" id="KW-0378">Hydrolase</keyword>
<dbReference type="PANTHER" id="PTHR22946">
    <property type="entry name" value="DIENELACTONE HYDROLASE DOMAIN-CONTAINING PROTEIN-RELATED"/>
    <property type="match status" value="1"/>
</dbReference>
<dbReference type="EMBL" id="FNQO01000001">
    <property type="protein sequence ID" value="SDZ99162.1"/>
    <property type="molecule type" value="Genomic_DNA"/>
</dbReference>
<dbReference type="InterPro" id="IPR002925">
    <property type="entry name" value="Dienelactn_hydro"/>
</dbReference>
<dbReference type="Proteomes" id="UP000198658">
    <property type="component" value="Unassembled WGS sequence"/>
</dbReference>
<dbReference type="Gene3D" id="3.40.50.1820">
    <property type="entry name" value="alpha/beta hydrolase"/>
    <property type="match status" value="1"/>
</dbReference>
<keyword evidence="3" id="KW-1185">Reference proteome</keyword>
<dbReference type="InterPro" id="IPR029058">
    <property type="entry name" value="AB_hydrolase_fold"/>
</dbReference>
<dbReference type="InterPro" id="IPR050261">
    <property type="entry name" value="FrsA_esterase"/>
</dbReference>
<dbReference type="AlphaFoldDB" id="A0A1H3XKM0"/>
<sequence>MHGETVEYTIGAQSFTGYIAYDDKVTGNRPGILVIHEWWGHNGFVREQADRLAAEGYTAFALDLFGTGQQADNPTDAAELMNTAMNTPGAIEERFRAAMEWLQQHETVDASRIAAQGYCFGGAVALNMARLGLDLKGVVSFHGALGSDIKVLPGAIKAQIQVYTGGADAWIPPDDVAGFVREMQEANAKFELTSYPDTLHGFTNPAATERGKKFAVPLAYNELAATDAWNGAMAFYRKLFGT</sequence>
<protein>
    <submittedName>
        <fullName evidence="2">Dienelactone hydrolase</fullName>
    </submittedName>
</protein>
<proteinExistence type="predicted"/>